<protein>
    <recommendedName>
        <fullName evidence="1">F-box domain-containing protein</fullName>
    </recommendedName>
</protein>
<evidence type="ECO:0000259" key="1">
    <source>
        <dbReference type="PROSITE" id="PS50181"/>
    </source>
</evidence>
<dbReference type="SUPFAM" id="SSF81383">
    <property type="entry name" value="F-box domain"/>
    <property type="match status" value="1"/>
</dbReference>
<dbReference type="AlphaFoldDB" id="A0A395N5L5"/>
<evidence type="ECO:0000313" key="3">
    <source>
        <dbReference type="Proteomes" id="UP000265631"/>
    </source>
</evidence>
<dbReference type="InterPro" id="IPR001810">
    <property type="entry name" value="F-box_dom"/>
</dbReference>
<dbReference type="STRING" id="2594813.A0A395N5L5"/>
<dbReference type="Gene3D" id="3.80.10.10">
    <property type="entry name" value="Ribonuclease Inhibitor"/>
    <property type="match status" value="1"/>
</dbReference>
<accession>A0A395N5L5</accession>
<dbReference type="Pfam" id="PF12937">
    <property type="entry name" value="F-box-like"/>
    <property type="match status" value="1"/>
</dbReference>
<dbReference type="Proteomes" id="UP000265631">
    <property type="component" value="Unassembled WGS sequence"/>
</dbReference>
<evidence type="ECO:0000313" key="2">
    <source>
        <dbReference type="EMBL" id="RFN54939.1"/>
    </source>
</evidence>
<sequence>MARLTDIPNEILEHIFTYVSDINHPDIFALRVVSKRFNDIAAPLRVRNWSDDGDYGHYSTSDSIVTLDRFALELLRYPELRSRVRSLKFTWIQTPHDHDPARVGLRSANLELLAKAAEEALPDLAATTDLCQQIRRVWDDGLAVLVLVWTTNLESLTLTIPQIPRGGDWHYYNQLVTLRLAKQLALRFVTRHSRPTQALPLAKLRHLDFRYWGIGNWNAVHEINMRQLTPFLYFPSLKNLKITCVGEDYEDLDDLDASGQDSYSMRYPKRTSPIESVVLATQHITMHGLRSVLGACKSLKVFRAEFAETGDESSTRPQHSCSLLARCLIDHASSLQELDLPMYKYDTDWIHNFDQLPQCFHQKLTKLRKLSIPVSFNSIHEIHLSGYERTWITPSRLPPSIEYLKLYDSLRPILKECKLGKSAFVTELGKALGVVTSIVAKAGEKGRLSQLRYIDCAEVVRDDPTMKWVEELKQTAKERGVQVLLGDYDPLEDVIMEDL</sequence>
<comment type="caution">
    <text evidence="2">The sequence shown here is derived from an EMBL/GenBank/DDBJ whole genome shotgun (WGS) entry which is preliminary data.</text>
</comment>
<name>A0A395N5L5_9HYPO</name>
<feature type="domain" description="F-box" evidence="1">
    <location>
        <begin position="1"/>
        <end position="52"/>
    </location>
</feature>
<gene>
    <name evidence="2" type="ORF">FIE12Z_786</name>
</gene>
<proteinExistence type="predicted"/>
<dbReference type="PROSITE" id="PS50181">
    <property type="entry name" value="FBOX"/>
    <property type="match status" value="1"/>
</dbReference>
<dbReference type="InterPro" id="IPR032675">
    <property type="entry name" value="LRR_dom_sf"/>
</dbReference>
<dbReference type="InterPro" id="IPR036047">
    <property type="entry name" value="F-box-like_dom_sf"/>
</dbReference>
<organism evidence="2 3">
    <name type="scientific">Fusarium flagelliforme</name>
    <dbReference type="NCBI Taxonomy" id="2675880"/>
    <lineage>
        <taxon>Eukaryota</taxon>
        <taxon>Fungi</taxon>
        <taxon>Dikarya</taxon>
        <taxon>Ascomycota</taxon>
        <taxon>Pezizomycotina</taxon>
        <taxon>Sordariomycetes</taxon>
        <taxon>Hypocreomycetidae</taxon>
        <taxon>Hypocreales</taxon>
        <taxon>Nectriaceae</taxon>
        <taxon>Fusarium</taxon>
        <taxon>Fusarium incarnatum-equiseti species complex</taxon>
    </lineage>
</organism>
<reference evidence="2 3" key="1">
    <citation type="journal article" date="2018" name="PLoS Pathog.">
        <title>Evolution of structural diversity of trichothecenes, a family of toxins produced by plant pathogenic and entomopathogenic fungi.</title>
        <authorList>
            <person name="Proctor R.H."/>
            <person name="McCormick S.P."/>
            <person name="Kim H.S."/>
            <person name="Cardoza R.E."/>
            <person name="Stanley A.M."/>
            <person name="Lindo L."/>
            <person name="Kelly A."/>
            <person name="Brown D.W."/>
            <person name="Lee T."/>
            <person name="Vaughan M.M."/>
            <person name="Alexander N.J."/>
            <person name="Busman M."/>
            <person name="Gutierrez S."/>
        </authorList>
    </citation>
    <scope>NUCLEOTIDE SEQUENCE [LARGE SCALE GENOMIC DNA]</scope>
    <source>
        <strain evidence="2 3">NRRL 13405</strain>
    </source>
</reference>
<dbReference type="SUPFAM" id="SSF52047">
    <property type="entry name" value="RNI-like"/>
    <property type="match status" value="1"/>
</dbReference>
<dbReference type="EMBL" id="PXXK01000013">
    <property type="protein sequence ID" value="RFN54939.1"/>
    <property type="molecule type" value="Genomic_DNA"/>
</dbReference>
<keyword evidence="3" id="KW-1185">Reference proteome</keyword>